<dbReference type="SUPFAM" id="SSF48576">
    <property type="entry name" value="Terpenoid synthases"/>
    <property type="match status" value="1"/>
</dbReference>
<evidence type="ECO:0000313" key="3">
    <source>
        <dbReference type="EMBL" id="HGS22143.1"/>
    </source>
</evidence>
<dbReference type="Gene3D" id="1.10.600.10">
    <property type="entry name" value="Farnesyl Diphosphate Synthase"/>
    <property type="match status" value="1"/>
</dbReference>
<dbReference type="InterPro" id="IPR002060">
    <property type="entry name" value="Squ/phyt_synthse"/>
</dbReference>
<dbReference type="Pfam" id="PF00494">
    <property type="entry name" value="SQS_PSY"/>
    <property type="match status" value="1"/>
</dbReference>
<dbReference type="GO" id="GO:0004311">
    <property type="term" value="F:geranylgeranyl diphosphate synthase activity"/>
    <property type="evidence" value="ECO:0007669"/>
    <property type="project" value="InterPro"/>
</dbReference>
<keyword evidence="2" id="KW-0808">Transferase</keyword>
<dbReference type="PANTHER" id="PTHR31480">
    <property type="entry name" value="BIFUNCTIONAL LYCOPENE CYCLASE/PHYTOENE SYNTHASE"/>
    <property type="match status" value="1"/>
</dbReference>
<dbReference type="InterPro" id="IPR019845">
    <property type="entry name" value="Squalene/phytoene_synthase_CS"/>
</dbReference>
<dbReference type="InterPro" id="IPR008949">
    <property type="entry name" value="Isoprenoid_synthase_dom_sf"/>
</dbReference>
<comment type="caution">
    <text evidence="3">The sequence shown here is derived from an EMBL/GenBank/DDBJ whole genome shotgun (WGS) entry which is preliminary data.</text>
</comment>
<reference evidence="3" key="1">
    <citation type="journal article" date="2020" name="mSystems">
        <title>Genome- and Community-Level Interaction Insights into Carbon Utilization and Element Cycling Functions of Hydrothermarchaeota in Hydrothermal Sediment.</title>
        <authorList>
            <person name="Zhou Z."/>
            <person name="Liu Y."/>
            <person name="Xu W."/>
            <person name="Pan J."/>
            <person name="Luo Z.H."/>
            <person name="Li M."/>
        </authorList>
    </citation>
    <scope>NUCLEOTIDE SEQUENCE [LARGE SCALE GENOMIC DNA]</scope>
    <source>
        <strain evidence="3">SpSt-573</strain>
    </source>
</reference>
<gene>
    <name evidence="3" type="ORF">ENT37_09765</name>
</gene>
<dbReference type="GO" id="GO:0051996">
    <property type="term" value="F:squalene synthase [NAD(P)H] activity"/>
    <property type="evidence" value="ECO:0007669"/>
    <property type="project" value="InterPro"/>
</dbReference>
<organism evidence="3">
    <name type="scientific">Anaerolinea thermolimosa</name>
    <dbReference type="NCBI Taxonomy" id="229919"/>
    <lineage>
        <taxon>Bacteria</taxon>
        <taxon>Bacillati</taxon>
        <taxon>Chloroflexota</taxon>
        <taxon>Anaerolineae</taxon>
        <taxon>Anaerolineales</taxon>
        <taxon>Anaerolineaceae</taxon>
        <taxon>Anaerolinea</taxon>
    </lineage>
</organism>
<dbReference type="PROSITE" id="PS01044">
    <property type="entry name" value="SQUALEN_PHYTOEN_SYN_1"/>
    <property type="match status" value="1"/>
</dbReference>
<dbReference type="InterPro" id="IPR033904">
    <property type="entry name" value="Trans_IPPS_HH"/>
</dbReference>
<sequence length="319" mass="36221">MAKRGVIMPFISGSQSIKTSPRLQAALTATEEVIRKHSKTFFFATALLPLPERLAIRSLYAFCRTSDDLVDCAETTPADLEAWRAQVDLPSERQTDPILLSWALVREQYDIDRQYERELLDGIAMDLTFRPYPTWEALQQYCYRVAATVGLLSMPVIGLAPGVAFEQAAPYAIRLGIALQLTNILRDVGEDADRGRVYFPLEDLSRFHLSVKDILDHVFDERFIALMRFEIQRARQLFDESLPGITLLSRAARPAVGAASFLYRAILDEIEAIHYRVHERRAHTSAWKKLRMLPKILYRVSTLERPSSVQPARSPETAG</sequence>
<name>A0A7C4PJU4_9CHLR</name>
<dbReference type="PROSITE" id="PS01045">
    <property type="entry name" value="SQUALEN_PHYTOEN_SYN_2"/>
    <property type="match status" value="1"/>
</dbReference>
<dbReference type="CDD" id="cd00683">
    <property type="entry name" value="Trans_IPPS_HH"/>
    <property type="match status" value="1"/>
</dbReference>
<dbReference type="EMBL" id="DSYK01000474">
    <property type="protein sequence ID" value="HGS22143.1"/>
    <property type="molecule type" value="Genomic_DNA"/>
</dbReference>
<dbReference type="InterPro" id="IPR044843">
    <property type="entry name" value="Trans_IPPS_bact-type"/>
</dbReference>
<comment type="pathway">
    <text evidence="1">Carotenoid biosynthesis.</text>
</comment>
<proteinExistence type="predicted"/>
<dbReference type="AlphaFoldDB" id="A0A7C4PJU4"/>
<dbReference type="GO" id="GO:0016117">
    <property type="term" value="P:carotenoid biosynthetic process"/>
    <property type="evidence" value="ECO:0007669"/>
    <property type="project" value="UniProtKB-ARBA"/>
</dbReference>
<evidence type="ECO:0000256" key="1">
    <source>
        <dbReference type="ARBA" id="ARBA00004829"/>
    </source>
</evidence>
<evidence type="ECO:0000256" key="2">
    <source>
        <dbReference type="ARBA" id="ARBA00022679"/>
    </source>
</evidence>
<protein>
    <submittedName>
        <fullName evidence="3">Phytoene/squalene synthase family protein</fullName>
    </submittedName>
</protein>
<dbReference type="SFLD" id="SFLDG01212">
    <property type="entry name" value="Phytoene_synthase_like"/>
    <property type="match status" value="1"/>
</dbReference>
<dbReference type="SFLD" id="SFLDG01018">
    <property type="entry name" value="Squalene/Phytoene_Synthase_Lik"/>
    <property type="match status" value="1"/>
</dbReference>
<accession>A0A7C4PJU4</accession>
<dbReference type="SFLD" id="SFLDS00005">
    <property type="entry name" value="Isoprenoid_Synthase_Type_I"/>
    <property type="match status" value="1"/>
</dbReference>